<sequence>MTTIKIPIASMLRICYPSSANLQHLGGFPSRLTETPQDGS</sequence>
<name>C0E0S0_9CORY</name>
<dbReference type="EMBL" id="ACEB01000005">
    <property type="protein sequence ID" value="EEG27902.1"/>
    <property type="molecule type" value="Genomic_DNA"/>
</dbReference>
<proteinExistence type="predicted"/>
<protein>
    <submittedName>
        <fullName evidence="1">Uncharacterized protein</fullName>
    </submittedName>
</protein>
<comment type="caution">
    <text evidence="1">The sequence shown here is derived from an EMBL/GenBank/DDBJ whole genome shotgun (WGS) entry which is preliminary data.</text>
</comment>
<organism evidence="1 2">
    <name type="scientific">Corynebacterium matruchotii ATCC 33806</name>
    <dbReference type="NCBI Taxonomy" id="566549"/>
    <lineage>
        <taxon>Bacteria</taxon>
        <taxon>Bacillati</taxon>
        <taxon>Actinomycetota</taxon>
        <taxon>Actinomycetes</taxon>
        <taxon>Mycobacteriales</taxon>
        <taxon>Corynebacteriaceae</taxon>
        <taxon>Corynebacterium</taxon>
    </lineage>
</organism>
<dbReference type="Proteomes" id="UP000006247">
    <property type="component" value="Unassembled WGS sequence"/>
</dbReference>
<dbReference type="AlphaFoldDB" id="C0E0S0"/>
<dbReference type="HOGENOM" id="CLU_3288167_0_0_11"/>
<evidence type="ECO:0000313" key="1">
    <source>
        <dbReference type="EMBL" id="EEG27902.1"/>
    </source>
</evidence>
<accession>C0E0S0</accession>
<gene>
    <name evidence="1" type="ORF">CORMATOL_00570</name>
</gene>
<evidence type="ECO:0000313" key="2">
    <source>
        <dbReference type="Proteomes" id="UP000006247"/>
    </source>
</evidence>
<reference evidence="1 2" key="1">
    <citation type="submission" date="2009-01" db="EMBL/GenBank/DDBJ databases">
        <authorList>
            <person name="Fulton L."/>
            <person name="Clifton S."/>
            <person name="Chinwalla A.T."/>
            <person name="Mitreva M."/>
            <person name="Sodergren E."/>
            <person name="Weinstock G."/>
            <person name="Clifton S."/>
            <person name="Dooling D.J."/>
            <person name="Fulton B."/>
            <person name="Minx P."/>
            <person name="Pepin K.H."/>
            <person name="Johnson M."/>
            <person name="Bhonagiri V."/>
            <person name="Nash W.E."/>
            <person name="Mardis E.R."/>
            <person name="Wilson R.K."/>
        </authorList>
    </citation>
    <scope>NUCLEOTIDE SEQUENCE [LARGE SCALE GENOMIC DNA]</scope>
    <source>
        <strain evidence="1 2">ATCC 33806</strain>
    </source>
</reference>